<feature type="compositionally biased region" description="Low complexity" evidence="2">
    <location>
        <begin position="1443"/>
        <end position="1462"/>
    </location>
</feature>
<feature type="compositionally biased region" description="Polar residues" evidence="2">
    <location>
        <begin position="114"/>
        <end position="147"/>
    </location>
</feature>
<sequence>MSALGSKAERQPKSRFQSLDINNLYCTSRGDTVEQLTQKSSVPRKHGMQSLGKVPTARRPPANLPSIRAEATTTTSSNTTIVNSSTSTSASASTDQQQQQVQQQQSNAVPNASGAVQTSWATDSKNPAVTQPVSPQLQQQPGGVTSPQQQAQQLQHSNAAGNTWSAVAVGAGLSHQDHHHSHHHQQPPSYQSPQFQHEFPSLDGHTPNAQTQKPGPDAQYGPGPSLRPQTEGSWIQGGRSSGNSGNTDGPGAPTAVAPAGGPPAGGAGAPMGGQALQQVHPHFQAIMPSFMYRGNGGTANNFGLPQNFGTAQTTARNQARPQNNYNDLQGPRDNRRGPTISKRDIDLSDTPLQRPIIKEEDLDKMEDIARDVGWAAHDDIDYNQKLAFSDDESPEPTPSPAPVQTQRESSRESSQSQSNLRATHSSSAPPASTSTNDSQSNQRQISPAPLSGKVKSGSMEKNIDDNTSGSGGSTRGGTMWNSRGGQSGANRDLEYRQNGHQRSTPRSGMEDDEGWMQRRKQTHERAQELAKIRREEEERKFMETKMAANKKLLALEQKISAKKNSTSSQDIVKDSSSDNSMSSGSNQDSHSSGLHQLSGSISSDGLEFRQMSQIGNGGPSTVSGRGFVQWNAAVQEQQSAGGDREPRLGTAPTGRDLDSGGGGGAGPVGGGGGPNFSKQFQIDLPPRFRNQAEKNHIGGQRGGNIDKANNVPFAQQYDTRWVHPPAQTYTKSSSMSGVQSGANNNTMSRRAPSADDVAQQHRGSNNNLTSNNLQQYQNSGRQQSGHSLNRSMSDTSQRKLSVSSEDRSSTTSSHNLAEGSPPKSELKTSESCREFGSSWADEPLENEKLLYGNNKIEDDRKSLKDSENNEMIKLSDKQSWPDSAKHTVDVSLKNANNNKLNETSSSNKQTVEITQVSISKNNDIKTDKEMLNEDYRSGRDSGTNKRMSPKAGSRQMGSRGGRNFDNFRRGQDQSGASNLSSGGARKNLGGGRARGVGGHSGGDHAWSETDGSEDHEEDRKNRGRRSPKQIQQQLMRDSNHHHQSQQQQQNAQNHHQQQQHGMQQRSTSSGSLKQEPRQPAERSNTQTSLRGSSHQEGFAPRGEPSRRGRGSAYRTSRGAMKNVDYGPPRRTFGGDDKPRNESSSGDSQGLTSDDRTKLKQQALSAGIGISTSTVPTSTNNTSSSGNAIASNANRSSGSGNVTKSSSTGSSGSSRIRSGGRGKNTSGKNSDEAWDTTSDHSESGGTGGQGKRRENREKERDRGHSRSAKPRNERKNNNVAQNKNLPNQSAGKPEDVKKSSENTSVQGTQQSNTNTGNKKDALEGIDLNNFASVVVIDEQLEKNCSTQSSSGQQSSSDGDGFQEVRNKKGTKKNEEPVTSSSTSSNQPPNLTQQTVVPASGQQTSQQQNQTRSSSNRGEKKERSSSKGSSNKNVQNKQPGGNAINISSQQQQPQSNTSNTTSKSQSDRPRQSKLPPRLARQKENIRMQRAQAQDNVMAPMPAVNAWDKPITASLRPNIESDNAMTIDSEAIVNITNESGQSSQRSTPGTNTDAKLAPGKSQTDPKSSLDGTTPPVQTIIFENTNFKSGPNNQTNAVKRSEKRSESDIFIKASGLDIIDTTTPVSRDGQLSGLQLSFQTKTEADYDKDMKLSFNFDSDLAQLTEDKNTKGLGLPRSMHSSSSQSTISPSTAELNLKIQSVKKVWENAPVMPTVLEQQTSNEDTQHNLSSPHNLGSHQGQHNLSKHQAHPNLNQMNQMASQAHTHNHGLVGPGHNLTSQHNLSPAATYASTFGGDPSMEHFGKCSDGNDTENVYSTGPQHVTAYNHVPQMNKHNDMNNVCKVKQPQSMHPSGLGAISGGSQGLGLSPPPSLQQQQAPQQQYYQAAQYGGMSAIPSPPAVLFNSTAAAMLGSSQLPPQQQQQQLYGAAAFQMEQGRGGYSQFPGHFAGANAPYNYMQTTPNLPQPTPDMYQSLTSQYRAMGGAPFGQSQQINNPSTVLISSTSNSLMSASVKPSNQIGAIGSKSGAAGPGHYAPQQPPQYMSVTYQPPPQAGPLAGGSSYFGGAASSAGGAGSAGGSQGGSQGAGSGAGGGSGFYAAPAGAAPGGFSLAAAAAAAGMFGGNPAQPPPGPPQAQVQGQGFGSQFLSSPLQLAATMQQYRGGPQSGYLKNLPDPCSRPLKSPIGYAGQQQQQWWCVSNDASSGGTGGAGSGGGGAIAPPSQQHLGGGASGGHHHHHQQQQWSAAAAAAAAAANRSTLPRPDSETNNQHRSGGVSYPTHQMHQHPMLHQQHPHHQGHHHQAMVAQAPSGAQQQQQQPRGQQSTRHNHNAGSNKNYYSRGGHNNSGNMDQQQTSAASKQSEKNDVKQQVSNSTQNRAKMM</sequence>
<feature type="compositionally biased region" description="Polar residues" evidence="2">
    <location>
        <begin position="1141"/>
        <end position="1151"/>
    </location>
</feature>
<feature type="region of interest" description="Disordered" evidence="2">
    <location>
        <begin position="2190"/>
        <end position="2371"/>
    </location>
</feature>
<feature type="compositionally biased region" description="Low complexity" evidence="2">
    <location>
        <begin position="2047"/>
        <end position="2063"/>
    </location>
</feature>
<accession>A0A6M2DR28</accession>
<feature type="compositionally biased region" description="Low complexity" evidence="2">
    <location>
        <begin position="425"/>
        <end position="435"/>
    </location>
</feature>
<feature type="region of interest" description="Disordered" evidence="2">
    <location>
        <begin position="1715"/>
        <end position="1739"/>
    </location>
</feature>
<feature type="compositionally biased region" description="Low complexity" evidence="2">
    <location>
        <begin position="186"/>
        <end position="197"/>
    </location>
</feature>
<feature type="region of interest" description="Disordered" evidence="2">
    <location>
        <begin position="726"/>
        <end position="839"/>
    </location>
</feature>
<feature type="compositionally biased region" description="Polar residues" evidence="2">
    <location>
        <begin position="1384"/>
        <end position="1395"/>
    </location>
</feature>
<feature type="compositionally biased region" description="Low complexity" evidence="2">
    <location>
        <begin position="72"/>
        <end position="109"/>
    </location>
</feature>
<feature type="region of interest" description="Disordered" evidence="2">
    <location>
        <begin position="559"/>
        <end position="683"/>
    </location>
</feature>
<feature type="compositionally biased region" description="Polar residues" evidence="2">
    <location>
        <begin position="1300"/>
        <end position="1315"/>
    </location>
</feature>
<feature type="compositionally biased region" description="Basic and acidic residues" evidence="2">
    <location>
        <begin position="1250"/>
        <end position="1275"/>
    </location>
</feature>
<feature type="region of interest" description="Disordered" evidence="2">
    <location>
        <begin position="1841"/>
        <end position="1870"/>
    </location>
</feature>
<feature type="compositionally biased region" description="Gly residues" evidence="2">
    <location>
        <begin position="2196"/>
        <end position="2208"/>
    </location>
</feature>
<feature type="compositionally biased region" description="Polar residues" evidence="2">
    <location>
        <begin position="436"/>
        <end position="445"/>
    </location>
</feature>
<feature type="compositionally biased region" description="Polar residues" evidence="2">
    <location>
        <begin position="14"/>
        <end position="41"/>
    </location>
</feature>
<feature type="region of interest" description="Disordered" evidence="2">
    <location>
        <begin position="2015"/>
        <end position="2083"/>
    </location>
</feature>
<feature type="compositionally biased region" description="Polar residues" evidence="2">
    <location>
        <begin position="1557"/>
        <end position="1594"/>
    </location>
</feature>
<feature type="compositionally biased region" description="Low complexity" evidence="2">
    <location>
        <begin position="2015"/>
        <end position="2025"/>
    </location>
</feature>
<feature type="compositionally biased region" description="Polar residues" evidence="2">
    <location>
        <begin position="972"/>
        <end position="981"/>
    </location>
</feature>
<evidence type="ECO:0000256" key="1">
    <source>
        <dbReference type="ARBA" id="ARBA00022553"/>
    </source>
</evidence>
<feature type="region of interest" description="Disordered" evidence="2">
    <location>
        <begin position="1342"/>
        <end position="1480"/>
    </location>
</feature>
<dbReference type="GO" id="GO:0030154">
    <property type="term" value="P:cell differentiation"/>
    <property type="evidence" value="ECO:0007669"/>
    <property type="project" value="TreeGrafter"/>
</dbReference>
<feature type="compositionally biased region" description="Gly residues" evidence="2">
    <location>
        <begin position="659"/>
        <end position="674"/>
    </location>
</feature>
<feature type="region of interest" description="Disordered" evidence="2">
    <location>
        <begin position="303"/>
        <end position="359"/>
    </location>
</feature>
<feature type="compositionally biased region" description="Polar residues" evidence="2">
    <location>
        <begin position="727"/>
        <end position="748"/>
    </location>
</feature>
<feature type="compositionally biased region" description="Basic and acidic residues" evidence="2">
    <location>
        <begin position="824"/>
        <end position="833"/>
    </location>
</feature>
<evidence type="ECO:0000313" key="4">
    <source>
        <dbReference type="EMBL" id="NOV48809.1"/>
    </source>
</evidence>
<protein>
    <submittedName>
        <fullName evidence="4">Putative mediator of rna polymerase ii transcription subunit 12-like isoform x3</fullName>
    </submittedName>
</protein>
<feature type="compositionally biased region" description="Gly residues" evidence="2">
    <location>
        <begin position="262"/>
        <end position="271"/>
    </location>
</feature>
<evidence type="ECO:0000259" key="3">
    <source>
        <dbReference type="Pfam" id="PF07001"/>
    </source>
</evidence>
<feature type="compositionally biased region" description="Low complexity" evidence="2">
    <location>
        <begin position="1346"/>
        <end position="1358"/>
    </location>
</feature>
<dbReference type="PANTHER" id="PTHR14038">
    <property type="entry name" value="BAT2 HLA-B-ASSOCIATED TRANSCRIPT 2"/>
    <property type="match status" value="1"/>
</dbReference>
<feature type="compositionally biased region" description="Low complexity" evidence="2">
    <location>
        <begin position="2271"/>
        <end position="2281"/>
    </location>
</feature>
<dbReference type="Pfam" id="PF07001">
    <property type="entry name" value="BAT2_N"/>
    <property type="match status" value="1"/>
</dbReference>
<feature type="compositionally biased region" description="Polar residues" evidence="2">
    <location>
        <begin position="1276"/>
        <end position="1289"/>
    </location>
</feature>
<feature type="compositionally biased region" description="Gly residues" evidence="2">
    <location>
        <begin position="988"/>
        <end position="1000"/>
    </location>
</feature>
<feature type="compositionally biased region" description="Low complexity" evidence="2">
    <location>
        <begin position="1044"/>
        <end position="1064"/>
    </location>
</feature>
<organism evidence="4">
    <name type="scientific">Xenopsylla cheopis</name>
    <name type="common">Oriental rat flea</name>
    <name type="synonym">Pulex cheopis</name>
    <dbReference type="NCBI Taxonomy" id="163159"/>
    <lineage>
        <taxon>Eukaryota</taxon>
        <taxon>Metazoa</taxon>
        <taxon>Ecdysozoa</taxon>
        <taxon>Arthropoda</taxon>
        <taxon>Hexapoda</taxon>
        <taxon>Insecta</taxon>
        <taxon>Pterygota</taxon>
        <taxon>Neoptera</taxon>
        <taxon>Endopterygota</taxon>
        <taxon>Siphonaptera</taxon>
        <taxon>Pulicidae</taxon>
        <taxon>Xenopsyllinae</taxon>
        <taxon>Xenopsylla</taxon>
    </lineage>
</organism>
<feature type="region of interest" description="Disordered" evidence="2">
    <location>
        <begin position="1534"/>
        <end position="1602"/>
    </location>
</feature>
<feature type="compositionally biased region" description="Basic residues" evidence="2">
    <location>
        <begin position="2282"/>
        <end position="2292"/>
    </location>
</feature>
<feature type="compositionally biased region" description="Polar residues" evidence="2">
    <location>
        <begin position="2320"/>
        <end position="2349"/>
    </location>
</feature>
<dbReference type="InterPro" id="IPR033184">
    <property type="entry name" value="PRRC2"/>
</dbReference>
<proteinExistence type="predicted"/>
<feature type="compositionally biased region" description="Polar residues" evidence="2">
    <location>
        <begin position="780"/>
        <end position="800"/>
    </location>
</feature>
<feature type="compositionally biased region" description="Low complexity" evidence="2">
    <location>
        <begin position="764"/>
        <end position="779"/>
    </location>
</feature>
<feature type="region of interest" description="Disordered" evidence="2">
    <location>
        <begin position="924"/>
        <end position="1320"/>
    </location>
</feature>
<dbReference type="EMBL" id="GIIL01005083">
    <property type="protein sequence ID" value="NOV48809.1"/>
    <property type="molecule type" value="Transcribed_RNA"/>
</dbReference>
<feature type="compositionally biased region" description="Low complexity" evidence="2">
    <location>
        <begin position="2297"/>
        <end position="2314"/>
    </location>
</feature>
<feature type="compositionally biased region" description="Basic and acidic residues" evidence="2">
    <location>
        <begin position="1361"/>
        <end position="1374"/>
    </location>
</feature>
<keyword evidence="1" id="KW-0597">Phosphoprotein</keyword>
<dbReference type="InterPro" id="IPR009738">
    <property type="entry name" value="BAT2_N"/>
</dbReference>
<feature type="compositionally biased region" description="Basic and acidic residues" evidence="2">
    <location>
        <begin position="330"/>
        <end position="346"/>
    </location>
</feature>
<feature type="region of interest" description="Disordered" evidence="2">
    <location>
        <begin position="1"/>
        <end position="274"/>
    </location>
</feature>
<feature type="compositionally biased region" description="Gly residues" evidence="2">
    <location>
        <begin position="2064"/>
        <end position="2083"/>
    </location>
</feature>
<feature type="compositionally biased region" description="Polar residues" evidence="2">
    <location>
        <begin position="1081"/>
        <end position="1095"/>
    </location>
</feature>
<feature type="compositionally biased region" description="Basic and acidic residues" evidence="2">
    <location>
        <begin position="523"/>
        <end position="533"/>
    </location>
</feature>
<feature type="compositionally biased region" description="Low complexity" evidence="2">
    <location>
        <begin position="2231"/>
        <end position="2245"/>
    </location>
</feature>
<feature type="compositionally biased region" description="Polar residues" evidence="2">
    <location>
        <begin position="303"/>
        <end position="327"/>
    </location>
</feature>
<feature type="compositionally biased region" description="Polar residues" evidence="2">
    <location>
        <begin position="610"/>
        <end position="623"/>
    </location>
</feature>
<dbReference type="PANTHER" id="PTHR14038:SF0">
    <property type="entry name" value="LP18708P"/>
    <property type="match status" value="1"/>
</dbReference>
<feature type="domain" description="BAT2 N-terminal" evidence="3">
    <location>
        <begin position="5"/>
        <end position="193"/>
    </location>
</feature>
<feature type="compositionally biased region" description="Polar residues" evidence="2">
    <location>
        <begin position="1534"/>
        <end position="1550"/>
    </location>
</feature>
<reference evidence="4" key="1">
    <citation type="submission" date="2020-03" db="EMBL/GenBank/DDBJ databases">
        <title>Transcriptomic Profiling of the Digestive Tract of the Rat Flea, Xenopsylla cheopis, Following Blood Feeding and Infection with Yersinia pestis.</title>
        <authorList>
            <person name="Bland D.M."/>
            <person name="Martens C.A."/>
            <person name="Virtaneva K."/>
            <person name="Kanakabandi K."/>
            <person name="Long D."/>
            <person name="Rosenke R."/>
            <person name="Saturday G.A."/>
            <person name="Hoyt F.H."/>
            <person name="Bruno D.P."/>
            <person name="Ribeiro J.M.C."/>
            <person name="Hinnebusch J."/>
        </authorList>
    </citation>
    <scope>NUCLEOTIDE SEQUENCE</scope>
</reference>
<feature type="compositionally biased region" description="Polar residues" evidence="2">
    <location>
        <begin position="156"/>
        <end position="165"/>
    </location>
</feature>
<evidence type="ECO:0000256" key="2">
    <source>
        <dbReference type="SAM" id="MobiDB-lite"/>
    </source>
</evidence>
<feature type="compositionally biased region" description="Basic and acidic residues" evidence="2">
    <location>
        <begin position="924"/>
        <end position="943"/>
    </location>
</feature>
<feature type="compositionally biased region" description="Low complexity" evidence="2">
    <location>
        <begin position="1170"/>
        <end position="1216"/>
    </location>
</feature>
<feature type="compositionally biased region" description="Polar residues" evidence="2">
    <location>
        <begin position="1715"/>
        <end position="1738"/>
    </location>
</feature>
<name>A0A6M2DR28_XENCH</name>
<feature type="compositionally biased region" description="Polar residues" evidence="2">
    <location>
        <begin position="2357"/>
        <end position="2371"/>
    </location>
</feature>
<feature type="compositionally biased region" description="Low complexity" evidence="2">
    <location>
        <begin position="249"/>
        <end position="259"/>
    </location>
</feature>
<feature type="compositionally biased region" description="Low complexity" evidence="2">
    <location>
        <begin position="1398"/>
        <end position="1414"/>
    </location>
</feature>
<feature type="region of interest" description="Disordered" evidence="2">
    <location>
        <begin position="388"/>
        <end position="533"/>
    </location>
</feature>
<feature type="compositionally biased region" description="Low complexity" evidence="2">
    <location>
        <begin position="577"/>
        <end position="603"/>
    </location>
</feature>